<dbReference type="RefSeq" id="XP_014156301.1">
    <property type="nucleotide sequence ID" value="XM_014300826.1"/>
</dbReference>
<dbReference type="AlphaFoldDB" id="A0A0L0G0L5"/>
<keyword evidence="2" id="KW-0812">Transmembrane</keyword>
<evidence type="ECO:0000313" key="4">
    <source>
        <dbReference type="Proteomes" id="UP000054560"/>
    </source>
</evidence>
<feature type="transmembrane region" description="Helical" evidence="2">
    <location>
        <begin position="234"/>
        <end position="251"/>
    </location>
</feature>
<reference evidence="3 4" key="1">
    <citation type="submission" date="2011-02" db="EMBL/GenBank/DDBJ databases">
        <title>The Genome Sequence of Sphaeroforma arctica JP610.</title>
        <authorList>
            <consortium name="The Broad Institute Genome Sequencing Platform"/>
            <person name="Russ C."/>
            <person name="Cuomo C."/>
            <person name="Young S.K."/>
            <person name="Zeng Q."/>
            <person name="Gargeya S."/>
            <person name="Alvarado L."/>
            <person name="Berlin A."/>
            <person name="Chapman S.B."/>
            <person name="Chen Z."/>
            <person name="Freedman E."/>
            <person name="Gellesch M."/>
            <person name="Goldberg J."/>
            <person name="Griggs A."/>
            <person name="Gujja S."/>
            <person name="Heilman E."/>
            <person name="Heiman D."/>
            <person name="Howarth C."/>
            <person name="Mehta T."/>
            <person name="Neiman D."/>
            <person name="Pearson M."/>
            <person name="Roberts A."/>
            <person name="Saif S."/>
            <person name="Shea T."/>
            <person name="Shenoy N."/>
            <person name="Sisk P."/>
            <person name="Stolte C."/>
            <person name="Sykes S."/>
            <person name="White J."/>
            <person name="Yandava C."/>
            <person name="Burger G."/>
            <person name="Gray M.W."/>
            <person name="Holland P.W.H."/>
            <person name="King N."/>
            <person name="Lang F.B.F."/>
            <person name="Roger A.J."/>
            <person name="Ruiz-Trillo I."/>
            <person name="Haas B."/>
            <person name="Nusbaum C."/>
            <person name="Birren B."/>
        </authorList>
    </citation>
    <scope>NUCLEOTIDE SEQUENCE [LARGE SCALE GENOMIC DNA]</scope>
    <source>
        <strain evidence="3 4">JP610</strain>
    </source>
</reference>
<sequence>MTKEDSALQLDILSSLPQDNTLTVASNLNQNSADSFTPHQLIRETPASARDGHFARQVPAAPRKELTCQIFSQISWVVFACAVVVFGVINIAFCSPYFLWPDEPSFLVLAAEKNGVISKAPVKLVAQSIFWVGIANVFGSFIIRQRLIALVFASSMTVLPKNIYTKGILYIQVIWLVPVIVFYVSYLTSEHSSIISLVTLFVTETCTAGAFIYYTFKCRRVQLLYSDWQNNARILILAVVVTVGTYWFAVLTQDGNSFLFEQGGIRLDFMFFADCFLNEIFILDLYVCLVAIWLGYTPALISRIGIATHMQTIAEDRMTRMTAMSMENAVAHTVAVLNAQQELTAGMVRKEDQEKNNYVDVHHTGAESLSTPGNLSASTSRGVLL</sequence>
<organism evidence="3 4">
    <name type="scientific">Sphaeroforma arctica JP610</name>
    <dbReference type="NCBI Taxonomy" id="667725"/>
    <lineage>
        <taxon>Eukaryota</taxon>
        <taxon>Ichthyosporea</taxon>
        <taxon>Ichthyophonida</taxon>
        <taxon>Sphaeroforma</taxon>
    </lineage>
</organism>
<accession>A0A0L0G0L5</accession>
<proteinExistence type="predicted"/>
<evidence type="ECO:0000256" key="1">
    <source>
        <dbReference type="SAM" id="MobiDB-lite"/>
    </source>
</evidence>
<keyword evidence="2" id="KW-1133">Transmembrane helix</keyword>
<feature type="region of interest" description="Disordered" evidence="1">
    <location>
        <begin position="365"/>
        <end position="385"/>
    </location>
</feature>
<evidence type="ECO:0000313" key="3">
    <source>
        <dbReference type="EMBL" id="KNC82399.1"/>
    </source>
</evidence>
<keyword evidence="4" id="KW-1185">Reference proteome</keyword>
<gene>
    <name evidence="3" type="ORF">SARC_05326</name>
</gene>
<dbReference type="Proteomes" id="UP000054560">
    <property type="component" value="Unassembled WGS sequence"/>
</dbReference>
<dbReference type="GeneID" id="25905830"/>
<feature type="transmembrane region" description="Helical" evidence="2">
    <location>
        <begin position="163"/>
        <end position="186"/>
    </location>
</feature>
<protein>
    <submittedName>
        <fullName evidence="3">Uncharacterized protein</fullName>
    </submittedName>
</protein>
<evidence type="ECO:0000256" key="2">
    <source>
        <dbReference type="SAM" id="Phobius"/>
    </source>
</evidence>
<feature type="transmembrane region" description="Helical" evidence="2">
    <location>
        <begin position="192"/>
        <end position="214"/>
    </location>
</feature>
<feature type="transmembrane region" description="Helical" evidence="2">
    <location>
        <begin position="74"/>
        <end position="100"/>
    </location>
</feature>
<dbReference type="EMBL" id="KQ241931">
    <property type="protein sequence ID" value="KNC82399.1"/>
    <property type="molecule type" value="Genomic_DNA"/>
</dbReference>
<feature type="transmembrane region" description="Helical" evidence="2">
    <location>
        <begin position="120"/>
        <end position="143"/>
    </location>
</feature>
<keyword evidence="2" id="KW-0472">Membrane</keyword>
<feature type="compositionally biased region" description="Polar residues" evidence="1">
    <location>
        <begin position="367"/>
        <end position="385"/>
    </location>
</feature>
<name>A0A0L0G0L5_9EUKA</name>
<feature type="transmembrane region" description="Helical" evidence="2">
    <location>
        <begin position="271"/>
        <end position="296"/>
    </location>
</feature>